<keyword evidence="1" id="KW-0732">Signal</keyword>
<dbReference type="EMBL" id="CP028137">
    <property type="protein sequence ID" value="AZZ52430.1"/>
    <property type="molecule type" value="Genomic_DNA"/>
</dbReference>
<dbReference type="Proteomes" id="UP000285317">
    <property type="component" value="Chromosome"/>
</dbReference>
<name>A0A3T0T1J8_9MICO</name>
<dbReference type="RefSeq" id="WP_127887154.1">
    <property type="nucleotide sequence ID" value="NZ_CP028137.1"/>
</dbReference>
<evidence type="ECO:0008006" key="4">
    <source>
        <dbReference type="Google" id="ProtNLM"/>
    </source>
</evidence>
<evidence type="ECO:0000313" key="3">
    <source>
        <dbReference type="Proteomes" id="UP000285317"/>
    </source>
</evidence>
<protein>
    <recommendedName>
        <fullName evidence="4">DUF2599 domain-containing protein</fullName>
    </recommendedName>
</protein>
<evidence type="ECO:0000313" key="2">
    <source>
        <dbReference type="EMBL" id="AZZ52430.1"/>
    </source>
</evidence>
<evidence type="ECO:0000256" key="1">
    <source>
        <dbReference type="SAM" id="SignalP"/>
    </source>
</evidence>
<dbReference type="KEGG" id="rfs:C1I64_10475"/>
<organism evidence="2 3">
    <name type="scientific">Rathayibacter festucae DSM 15932</name>
    <dbReference type="NCBI Taxonomy" id="1328866"/>
    <lineage>
        <taxon>Bacteria</taxon>
        <taxon>Bacillati</taxon>
        <taxon>Actinomycetota</taxon>
        <taxon>Actinomycetes</taxon>
        <taxon>Micrococcales</taxon>
        <taxon>Microbacteriaceae</taxon>
        <taxon>Rathayibacter</taxon>
    </lineage>
</organism>
<dbReference type="AlphaFoldDB" id="A0A3T0T1J8"/>
<accession>A0A3T0T1J8</accession>
<feature type="chain" id="PRO_5019295789" description="DUF2599 domain-containing protein" evidence="1">
    <location>
        <begin position="28"/>
        <end position="351"/>
    </location>
</feature>
<proteinExistence type="predicted"/>
<feature type="signal peptide" evidence="1">
    <location>
        <begin position="1"/>
        <end position="27"/>
    </location>
</feature>
<reference evidence="2 3" key="1">
    <citation type="submission" date="2018-03" db="EMBL/GenBank/DDBJ databases">
        <title>Bacteriophage NCPPB3778 and a type I-E CRISPR drive the evolution of the US Biological Select Agent, Rathayibacter toxicus.</title>
        <authorList>
            <person name="Davis E.W.II."/>
            <person name="Tabima J.F."/>
            <person name="Weisberg A.J."/>
            <person name="Dantas Lopes L."/>
            <person name="Wiseman M.S."/>
            <person name="Wiseman M.S."/>
            <person name="Pupko T."/>
            <person name="Belcher M.S."/>
            <person name="Sechler A.J."/>
            <person name="Tancos M.A."/>
            <person name="Schroeder B.K."/>
            <person name="Murray T.D."/>
            <person name="Luster D.G."/>
            <person name="Schneider W.L."/>
            <person name="Rogers E."/>
            <person name="Andreote F.D."/>
            <person name="Grunwald N.J."/>
            <person name="Putnam M.L."/>
            <person name="Chang J.H."/>
        </authorList>
    </citation>
    <scope>NUCLEOTIDE SEQUENCE [LARGE SCALE GENOMIC DNA]</scope>
    <source>
        <strain evidence="2 3">DSM 15932</strain>
    </source>
</reference>
<gene>
    <name evidence="2" type="ORF">C1I64_10475</name>
</gene>
<sequence length="351" mass="36934">MFNKMMKIGAGGAGLALVFGLVPPAQADEQGVLSDLASVSSFSDSVATDVLARVADVSAREGGAAIMEATVDGVELSLPRDPETPIELTTTGDGTIEVLLPFSESAADANVETDGVVSYDNGNQSTTVPILKEDGSVQITTLIEDASSPTTYDYGLVLPPGGSASLQDNGAVLLAAETGDFVGIVAPAWATDASGASVPTHYEIGSGILRQVVEHSAADTAYPVVADPWFGVNLIDRFAWSKPDHPTNHGRGWTISVAVTPMMALVNELVASTAGWDELVSRISADNPAGTNFPNRSYQLQWQCHSLGKAAIGLSGWLGIDQRPTWDLESWRREISVPEAWGGVIDKHCNW</sequence>